<reference evidence="6" key="1">
    <citation type="submission" date="2023-03" db="EMBL/GenBank/DDBJ databases">
        <title>Massive genome expansion in bonnet fungi (Mycena s.s.) driven by repeated elements and novel gene families across ecological guilds.</title>
        <authorList>
            <consortium name="Lawrence Berkeley National Laboratory"/>
            <person name="Harder C.B."/>
            <person name="Miyauchi S."/>
            <person name="Viragh M."/>
            <person name="Kuo A."/>
            <person name="Thoen E."/>
            <person name="Andreopoulos B."/>
            <person name="Lu D."/>
            <person name="Skrede I."/>
            <person name="Drula E."/>
            <person name="Henrissat B."/>
            <person name="Morin E."/>
            <person name="Kohler A."/>
            <person name="Barry K."/>
            <person name="LaButti K."/>
            <person name="Morin E."/>
            <person name="Salamov A."/>
            <person name="Lipzen A."/>
            <person name="Mereny Z."/>
            <person name="Hegedus B."/>
            <person name="Baldrian P."/>
            <person name="Stursova M."/>
            <person name="Weitz H."/>
            <person name="Taylor A."/>
            <person name="Grigoriev I.V."/>
            <person name="Nagy L.G."/>
            <person name="Martin F."/>
            <person name="Kauserud H."/>
        </authorList>
    </citation>
    <scope>NUCLEOTIDE SEQUENCE</scope>
    <source>
        <strain evidence="6">CBHHK200</strain>
    </source>
</reference>
<dbReference type="InterPro" id="IPR004835">
    <property type="entry name" value="Chitin_synth"/>
</dbReference>
<dbReference type="GO" id="GO:0006031">
    <property type="term" value="P:chitin biosynthetic process"/>
    <property type="evidence" value="ECO:0007669"/>
    <property type="project" value="TreeGrafter"/>
</dbReference>
<protein>
    <submittedName>
        <fullName evidence="6">Chitin synthase-domain-containing protein</fullName>
    </submittedName>
</protein>
<name>A0AAD6ST25_9AGAR</name>
<evidence type="ECO:0000256" key="4">
    <source>
        <dbReference type="ARBA" id="ARBA00048014"/>
    </source>
</evidence>
<evidence type="ECO:0000256" key="5">
    <source>
        <dbReference type="SAM" id="MobiDB-lite"/>
    </source>
</evidence>
<proteinExistence type="predicted"/>
<dbReference type="GO" id="GO:0030428">
    <property type="term" value="C:cell septum"/>
    <property type="evidence" value="ECO:0007669"/>
    <property type="project" value="TreeGrafter"/>
</dbReference>
<gene>
    <name evidence="6" type="ORF">C8F04DRAFT_1364157</name>
</gene>
<dbReference type="GO" id="GO:0071944">
    <property type="term" value="C:cell periphery"/>
    <property type="evidence" value="ECO:0007669"/>
    <property type="project" value="TreeGrafter"/>
</dbReference>
<dbReference type="PANTHER" id="PTHR22914">
    <property type="entry name" value="CHITIN SYNTHASE"/>
    <property type="match status" value="1"/>
</dbReference>
<evidence type="ECO:0000313" key="6">
    <source>
        <dbReference type="EMBL" id="KAJ7031242.1"/>
    </source>
</evidence>
<dbReference type="Proteomes" id="UP001218188">
    <property type="component" value="Unassembled WGS sequence"/>
</dbReference>
<dbReference type="GO" id="GO:0004100">
    <property type="term" value="F:chitin synthase activity"/>
    <property type="evidence" value="ECO:0007669"/>
    <property type="project" value="UniProtKB-EC"/>
</dbReference>
<dbReference type="PANTHER" id="PTHR22914:SF45">
    <property type="entry name" value="CHITIN SYNTHASE"/>
    <property type="match status" value="1"/>
</dbReference>
<feature type="compositionally biased region" description="Low complexity" evidence="5">
    <location>
        <begin position="303"/>
        <end position="312"/>
    </location>
</feature>
<sequence>MVLLKSFSIPTTFFCFNIPRPQHRNYTILIQAENLGLKRSFKSREAAQYGHGVFGLVRVKGVGKPAERSRPGDRGKRDSQMLLMHFLYKVHFNSPINPLELGMYHQIKNVIGVNPTFYKYIFMVDADTTVDHFSVNRLISSCSGSGETQLANAKQLITTMMQFYEYFISHNMAKAFKSLFSSVTCLPGCFTLYRLRTTHKPLLISNQLIQDYSENCVDTLHMKNLLHLGEDRLSSAPPAMLAFGHRLHGPIPAPSTPLMLLRVTFCTPCRLQSPPTMGTSKRGVGGEGNAQTGGEMRELRAGPTSSPSPSLSPVLASHPLIITALVTYTAGAVCADSHLAGTLLRFRTQISYPSALSPRAHAAAMPRGPSFARTVLSDFAWLRARALLLLPISPFSSLLRLRTPTSPCTYVEYILPKALWDSACQRFGKLKGLTRNDTHGKVFQAVNQNQVRFGLNEAKRTKRLYLQLKLDNSTSRMAFNTCKKGITLSQH</sequence>
<dbReference type="Pfam" id="PF03142">
    <property type="entry name" value="Chitin_synth_2"/>
    <property type="match status" value="1"/>
</dbReference>
<feature type="region of interest" description="Disordered" evidence="5">
    <location>
        <begin position="274"/>
        <end position="312"/>
    </location>
</feature>
<keyword evidence="3" id="KW-0472">Membrane</keyword>
<evidence type="ECO:0000256" key="1">
    <source>
        <dbReference type="ARBA" id="ARBA00004141"/>
    </source>
</evidence>
<accession>A0AAD6ST25</accession>
<comment type="subcellular location">
    <subcellularLocation>
        <location evidence="1">Membrane</location>
        <topology evidence="1">Multi-pass membrane protein</topology>
    </subcellularLocation>
</comment>
<comment type="catalytic activity">
    <reaction evidence="4">
        <text>[(1-&gt;4)-N-acetyl-beta-D-glucosaminyl](n) + UDP-N-acetyl-alpha-D-glucosamine = [(1-&gt;4)-N-acetyl-beta-D-glucosaminyl](n+1) + UDP + H(+)</text>
        <dbReference type="Rhea" id="RHEA:16637"/>
        <dbReference type="Rhea" id="RHEA-COMP:9593"/>
        <dbReference type="Rhea" id="RHEA-COMP:9595"/>
        <dbReference type="ChEBI" id="CHEBI:15378"/>
        <dbReference type="ChEBI" id="CHEBI:17029"/>
        <dbReference type="ChEBI" id="CHEBI:57705"/>
        <dbReference type="ChEBI" id="CHEBI:58223"/>
        <dbReference type="EC" id="2.4.1.16"/>
    </reaction>
</comment>
<evidence type="ECO:0000256" key="3">
    <source>
        <dbReference type="ARBA" id="ARBA00023136"/>
    </source>
</evidence>
<keyword evidence="7" id="KW-1185">Reference proteome</keyword>
<dbReference type="AlphaFoldDB" id="A0AAD6ST25"/>
<dbReference type="EMBL" id="JARJCM010000083">
    <property type="protein sequence ID" value="KAJ7031242.1"/>
    <property type="molecule type" value="Genomic_DNA"/>
</dbReference>
<keyword evidence="2" id="KW-0812">Transmembrane</keyword>
<dbReference type="GO" id="GO:0016020">
    <property type="term" value="C:membrane"/>
    <property type="evidence" value="ECO:0007669"/>
    <property type="project" value="UniProtKB-SubCell"/>
</dbReference>
<comment type="caution">
    <text evidence="6">The sequence shown here is derived from an EMBL/GenBank/DDBJ whole genome shotgun (WGS) entry which is preliminary data.</text>
</comment>
<evidence type="ECO:0000256" key="2">
    <source>
        <dbReference type="ARBA" id="ARBA00022692"/>
    </source>
</evidence>
<organism evidence="6 7">
    <name type="scientific">Mycena alexandri</name>
    <dbReference type="NCBI Taxonomy" id="1745969"/>
    <lineage>
        <taxon>Eukaryota</taxon>
        <taxon>Fungi</taxon>
        <taxon>Dikarya</taxon>
        <taxon>Basidiomycota</taxon>
        <taxon>Agaricomycotina</taxon>
        <taxon>Agaricomycetes</taxon>
        <taxon>Agaricomycetidae</taxon>
        <taxon>Agaricales</taxon>
        <taxon>Marasmiineae</taxon>
        <taxon>Mycenaceae</taxon>
        <taxon>Mycena</taxon>
    </lineage>
</organism>
<dbReference type="GO" id="GO:0031505">
    <property type="term" value="P:fungal-type cell wall organization"/>
    <property type="evidence" value="ECO:0007669"/>
    <property type="project" value="TreeGrafter"/>
</dbReference>
<evidence type="ECO:0000313" key="7">
    <source>
        <dbReference type="Proteomes" id="UP001218188"/>
    </source>
</evidence>